<dbReference type="PANTHER" id="PTHR40202:SF1">
    <property type="entry name" value="HD DOMAIN-CONTAINING PROTEIN"/>
    <property type="match status" value="1"/>
</dbReference>
<dbReference type="Pfam" id="PF01966">
    <property type="entry name" value="HD"/>
    <property type="match status" value="1"/>
</dbReference>
<dbReference type="SUPFAM" id="SSF109604">
    <property type="entry name" value="HD-domain/PDEase-like"/>
    <property type="match status" value="1"/>
</dbReference>
<comment type="caution">
    <text evidence="2">The sequence shown here is derived from an EMBL/GenBank/DDBJ whole genome shotgun (WGS) entry which is preliminary data.</text>
</comment>
<dbReference type="InterPro" id="IPR006674">
    <property type="entry name" value="HD_domain"/>
</dbReference>
<sequence length="188" mass="21070">MTHGILEPFQNADQAWAALEEQQGMSDGEVIDLWQHQLQTAEQLRRQGAEDDLIVAGLLHDLGDGRVAESDHASWAAQLVRPLFGERIAWVIGAHADAKRYLCTTDQEYWSTLSPVSQQTMIRQGGLMNQEEVAAFAANPWAEDALLLRKCDDAGKNPEYEVTNIEFFRATLQRVAALRLADKSRSHE</sequence>
<evidence type="ECO:0000259" key="1">
    <source>
        <dbReference type="Pfam" id="PF01966"/>
    </source>
</evidence>
<dbReference type="InterPro" id="IPR003607">
    <property type="entry name" value="HD/PDEase_dom"/>
</dbReference>
<organism evidence="2 3">
    <name type="scientific">Ktedonospora formicarum</name>
    <dbReference type="NCBI Taxonomy" id="2778364"/>
    <lineage>
        <taxon>Bacteria</taxon>
        <taxon>Bacillati</taxon>
        <taxon>Chloroflexota</taxon>
        <taxon>Ktedonobacteria</taxon>
        <taxon>Ktedonobacterales</taxon>
        <taxon>Ktedonobacteraceae</taxon>
        <taxon>Ktedonospora</taxon>
    </lineage>
</organism>
<accession>A0A8J3MMS5</accession>
<dbReference type="PANTHER" id="PTHR40202">
    <property type="match status" value="1"/>
</dbReference>
<dbReference type="CDD" id="cd00077">
    <property type="entry name" value="HDc"/>
    <property type="match status" value="1"/>
</dbReference>
<reference evidence="2" key="1">
    <citation type="submission" date="2020-10" db="EMBL/GenBank/DDBJ databases">
        <title>Taxonomic study of unclassified bacteria belonging to the class Ktedonobacteria.</title>
        <authorList>
            <person name="Yabe S."/>
            <person name="Wang C.M."/>
            <person name="Zheng Y."/>
            <person name="Sakai Y."/>
            <person name="Cavaletti L."/>
            <person name="Monciardini P."/>
            <person name="Donadio S."/>
        </authorList>
    </citation>
    <scope>NUCLEOTIDE SEQUENCE</scope>
    <source>
        <strain evidence="2">SOSP1-1</strain>
    </source>
</reference>
<keyword evidence="3" id="KW-1185">Reference proteome</keyword>
<name>A0A8J3MMS5_9CHLR</name>
<protein>
    <submittedName>
        <fullName evidence="2">Phosphodiesterase</fullName>
    </submittedName>
</protein>
<dbReference type="Proteomes" id="UP000612362">
    <property type="component" value="Unassembled WGS sequence"/>
</dbReference>
<dbReference type="AlphaFoldDB" id="A0A8J3MMS5"/>
<dbReference type="EMBL" id="BNJF01000001">
    <property type="protein sequence ID" value="GHO41952.1"/>
    <property type="molecule type" value="Genomic_DNA"/>
</dbReference>
<dbReference type="Gene3D" id="1.10.3210.10">
    <property type="entry name" value="Hypothetical protein af1432"/>
    <property type="match status" value="1"/>
</dbReference>
<dbReference type="InterPro" id="IPR052567">
    <property type="entry name" value="OP_Dioxygenase"/>
</dbReference>
<proteinExistence type="predicted"/>
<evidence type="ECO:0000313" key="2">
    <source>
        <dbReference type="EMBL" id="GHO41952.1"/>
    </source>
</evidence>
<gene>
    <name evidence="2" type="ORF">KSX_01150</name>
</gene>
<feature type="domain" description="HD" evidence="1">
    <location>
        <begin position="34"/>
        <end position="100"/>
    </location>
</feature>
<evidence type="ECO:0000313" key="3">
    <source>
        <dbReference type="Proteomes" id="UP000612362"/>
    </source>
</evidence>
<dbReference type="RefSeq" id="WP_220191552.1">
    <property type="nucleotide sequence ID" value="NZ_BNJF01000001.1"/>
</dbReference>